<dbReference type="Pfam" id="PF06808">
    <property type="entry name" value="DctM"/>
    <property type="match status" value="1"/>
</dbReference>
<comment type="similarity">
    <text evidence="7">Belongs to the TRAP transporter large permease family.</text>
</comment>
<feature type="transmembrane region" description="Helical" evidence="7">
    <location>
        <begin position="171"/>
        <end position="191"/>
    </location>
</feature>
<dbReference type="EMBL" id="FOVR01000017">
    <property type="protein sequence ID" value="SFO97432.1"/>
    <property type="molecule type" value="Genomic_DNA"/>
</dbReference>
<dbReference type="InterPro" id="IPR004681">
    <property type="entry name" value="TRAP_DctM"/>
</dbReference>
<feature type="transmembrane region" description="Helical" evidence="7">
    <location>
        <begin position="391"/>
        <end position="415"/>
    </location>
</feature>
<keyword evidence="3 7" id="KW-0997">Cell inner membrane</keyword>
<dbReference type="PANTHER" id="PTHR33362">
    <property type="entry name" value="SIALIC ACID TRAP TRANSPORTER PERMEASE PROTEIN SIAT-RELATED"/>
    <property type="match status" value="1"/>
</dbReference>
<keyword evidence="5 7" id="KW-1133">Transmembrane helix</keyword>
<feature type="transmembrane region" description="Helical" evidence="7">
    <location>
        <begin position="95"/>
        <end position="123"/>
    </location>
</feature>
<keyword evidence="4 7" id="KW-0812">Transmembrane</keyword>
<feature type="transmembrane region" description="Helical" evidence="7">
    <location>
        <begin position="271"/>
        <end position="293"/>
    </location>
</feature>
<dbReference type="RefSeq" id="WP_090075305.1">
    <property type="nucleotide sequence ID" value="NZ_FOVR01000017.1"/>
</dbReference>
<dbReference type="STRING" id="655353.SAMN04488056_11722"/>
<sequence>MGIGTVLLVGLIVLVLMGMPVAFAIGVASMASILVGNYNLIVVPQKILAGMDSFPMLAIPFFVLAGNLMTGGGITDRILSFTKATMGWMRGSLGIVTVIASAIFAAISGSGTATVTAIGGITIPAMKKEGYPPELSAAIAASASTVGPLIPPSIILIVYGNSVQTSIRELFMAAVIPGVMLVLGFLGYTYYKARSLNLPVGKKLDHKEVCRETKRSFWALLMPIIILGGIFGGVFTPTEAAAVSAVYAFIIGIFVYRNLTLKSINRIFYDSCIVSTIMLFLVGCSKTSSWVLAMGRVPEAIASNLLSVTDQPVLLLLLLNVFLLIVGMFMEANVAVVIFTPILLPIAMACGLSVVQFGVVMCFNLCLGLITPPVGLCALLGNNIAEGRLELTLRYCASLFLVGAVILMCTTYIPAMTTWLPSILK</sequence>
<feature type="transmembrane region" description="Helical" evidence="7">
    <location>
        <begin position="6"/>
        <end position="35"/>
    </location>
</feature>
<evidence type="ECO:0000256" key="1">
    <source>
        <dbReference type="ARBA" id="ARBA00004429"/>
    </source>
</evidence>
<evidence type="ECO:0000256" key="7">
    <source>
        <dbReference type="RuleBase" id="RU369079"/>
    </source>
</evidence>
<keyword evidence="6 7" id="KW-0472">Membrane</keyword>
<name>A0A1I5LJP9_9HYPH</name>
<dbReference type="PANTHER" id="PTHR33362:SF3">
    <property type="entry name" value="SIALIC ACID TRAP TRANSPORTER PERMEASE PROTEIN SIAT"/>
    <property type="match status" value="1"/>
</dbReference>
<comment type="function">
    <text evidence="7">Part of the tripartite ATP-independent periplasmic (TRAP) transport system.</text>
</comment>
<comment type="subcellular location">
    <subcellularLocation>
        <location evidence="1 7">Cell inner membrane</location>
        <topology evidence="1 7">Multi-pass membrane protein</topology>
    </subcellularLocation>
</comment>
<keyword evidence="10" id="KW-1185">Reference proteome</keyword>
<dbReference type="OrthoDB" id="7912553at2"/>
<dbReference type="NCBIfam" id="TIGR00786">
    <property type="entry name" value="dctM"/>
    <property type="match status" value="1"/>
</dbReference>
<proteinExistence type="inferred from homology"/>
<comment type="caution">
    <text evidence="7">Lacks conserved residue(s) required for the propagation of feature annotation.</text>
</comment>
<evidence type="ECO:0000256" key="3">
    <source>
        <dbReference type="ARBA" id="ARBA00022519"/>
    </source>
</evidence>
<dbReference type="Proteomes" id="UP000199236">
    <property type="component" value="Unassembled WGS sequence"/>
</dbReference>
<keyword evidence="2" id="KW-1003">Cell membrane</keyword>
<dbReference type="GO" id="GO:0022857">
    <property type="term" value="F:transmembrane transporter activity"/>
    <property type="evidence" value="ECO:0007669"/>
    <property type="project" value="UniProtKB-UniRule"/>
</dbReference>
<feature type="transmembrane region" description="Helical" evidence="7">
    <location>
        <begin position="56"/>
        <end position="75"/>
    </location>
</feature>
<evidence type="ECO:0000313" key="10">
    <source>
        <dbReference type="Proteomes" id="UP000199236"/>
    </source>
</evidence>
<evidence type="ECO:0000256" key="2">
    <source>
        <dbReference type="ARBA" id="ARBA00022475"/>
    </source>
</evidence>
<feature type="transmembrane region" description="Helical" evidence="7">
    <location>
        <begin position="217"/>
        <end position="235"/>
    </location>
</feature>
<evidence type="ECO:0000259" key="8">
    <source>
        <dbReference type="Pfam" id="PF06808"/>
    </source>
</evidence>
<organism evidence="9 10">
    <name type="scientific">Cohaesibacter marisflavi</name>
    <dbReference type="NCBI Taxonomy" id="655353"/>
    <lineage>
        <taxon>Bacteria</taxon>
        <taxon>Pseudomonadati</taxon>
        <taxon>Pseudomonadota</taxon>
        <taxon>Alphaproteobacteria</taxon>
        <taxon>Hyphomicrobiales</taxon>
        <taxon>Cohaesibacteraceae</taxon>
    </lineage>
</organism>
<feature type="transmembrane region" description="Helical" evidence="7">
    <location>
        <begin position="346"/>
        <end position="371"/>
    </location>
</feature>
<accession>A0A1I5LJP9</accession>
<dbReference type="AlphaFoldDB" id="A0A1I5LJP9"/>
<evidence type="ECO:0000256" key="5">
    <source>
        <dbReference type="ARBA" id="ARBA00022989"/>
    </source>
</evidence>
<feature type="transmembrane region" description="Helical" evidence="7">
    <location>
        <begin position="241"/>
        <end position="259"/>
    </location>
</feature>
<protein>
    <recommendedName>
        <fullName evidence="7">TRAP transporter large permease protein</fullName>
    </recommendedName>
</protein>
<dbReference type="PIRSF" id="PIRSF006066">
    <property type="entry name" value="HI0050"/>
    <property type="match status" value="1"/>
</dbReference>
<dbReference type="GO" id="GO:0005886">
    <property type="term" value="C:plasma membrane"/>
    <property type="evidence" value="ECO:0007669"/>
    <property type="project" value="UniProtKB-SubCell"/>
</dbReference>
<evidence type="ECO:0000313" key="9">
    <source>
        <dbReference type="EMBL" id="SFO97432.1"/>
    </source>
</evidence>
<keyword evidence="7" id="KW-0813">Transport</keyword>
<dbReference type="InterPro" id="IPR010656">
    <property type="entry name" value="DctM"/>
</dbReference>
<evidence type="ECO:0000256" key="4">
    <source>
        <dbReference type="ARBA" id="ARBA00022692"/>
    </source>
</evidence>
<gene>
    <name evidence="9" type="ORF">SAMN04488056_11722</name>
</gene>
<feature type="transmembrane region" description="Helical" evidence="7">
    <location>
        <begin position="313"/>
        <end position="339"/>
    </location>
</feature>
<evidence type="ECO:0000256" key="6">
    <source>
        <dbReference type="ARBA" id="ARBA00023136"/>
    </source>
</evidence>
<comment type="subunit">
    <text evidence="7">The complex comprises the extracytoplasmic solute receptor protein and the two transmembrane proteins.</text>
</comment>
<feature type="domain" description="TRAP C4-dicarboxylate transport system permease DctM subunit" evidence="8">
    <location>
        <begin position="8"/>
        <end position="416"/>
    </location>
</feature>
<reference evidence="9 10" key="1">
    <citation type="submission" date="2016-10" db="EMBL/GenBank/DDBJ databases">
        <authorList>
            <person name="de Groot N.N."/>
        </authorList>
    </citation>
    <scope>NUCLEOTIDE SEQUENCE [LARGE SCALE GENOMIC DNA]</scope>
    <source>
        <strain evidence="9 10">CGMCC 1.9157</strain>
    </source>
</reference>